<evidence type="ECO:0000256" key="3">
    <source>
        <dbReference type="ARBA" id="ARBA00022722"/>
    </source>
</evidence>
<dbReference type="RefSeq" id="WP_215915189.1">
    <property type="nucleotide sequence ID" value="NZ_JAHKNI010000001.1"/>
</dbReference>
<dbReference type="InterPro" id="IPR009614">
    <property type="entry name" value="YoeB_toxin"/>
</dbReference>
<dbReference type="Gene3D" id="3.30.2310.20">
    <property type="entry name" value="RelE-like"/>
    <property type="match status" value="1"/>
</dbReference>
<dbReference type="Pfam" id="PF06769">
    <property type="entry name" value="YoeB_toxin"/>
    <property type="match status" value="1"/>
</dbReference>
<evidence type="ECO:0000256" key="2">
    <source>
        <dbReference type="ARBA" id="ARBA00022649"/>
    </source>
</evidence>
<proteinExistence type="inferred from homology"/>
<keyword evidence="3" id="KW-0540">Nuclease</keyword>
<dbReference type="InterPro" id="IPR035093">
    <property type="entry name" value="RelE/ParE_toxin_dom_sf"/>
</dbReference>
<gene>
    <name evidence="8" type="ORF">KO481_02050</name>
</gene>
<dbReference type="NCBIfam" id="TIGR02116">
    <property type="entry name" value="toxin_Txe_YoeB"/>
    <property type="match status" value="1"/>
</dbReference>
<keyword evidence="4" id="KW-0255">Endonuclease</keyword>
<name>A0ABS6AQL2_9NOCA</name>
<organism evidence="8 9">
    <name type="scientific">Nocardia albiluteola</name>
    <dbReference type="NCBI Taxonomy" id="2842303"/>
    <lineage>
        <taxon>Bacteria</taxon>
        <taxon>Bacillati</taxon>
        <taxon>Actinomycetota</taxon>
        <taxon>Actinomycetes</taxon>
        <taxon>Mycobacteriales</taxon>
        <taxon>Nocardiaceae</taxon>
        <taxon>Nocardia</taxon>
    </lineage>
</organism>
<evidence type="ECO:0000313" key="8">
    <source>
        <dbReference type="EMBL" id="MBU3060305.1"/>
    </source>
</evidence>
<dbReference type="SUPFAM" id="SSF143011">
    <property type="entry name" value="RelE-like"/>
    <property type="match status" value="1"/>
</dbReference>
<evidence type="ECO:0000313" key="9">
    <source>
        <dbReference type="Proteomes" id="UP000733379"/>
    </source>
</evidence>
<keyword evidence="5" id="KW-0378">Hydrolase</keyword>
<evidence type="ECO:0000256" key="1">
    <source>
        <dbReference type="ARBA" id="ARBA00008172"/>
    </source>
</evidence>
<dbReference type="PANTHER" id="PTHR38039">
    <property type="entry name" value="TOXIN YOEB"/>
    <property type="match status" value="1"/>
</dbReference>
<comment type="caution">
    <text evidence="8">The sequence shown here is derived from an EMBL/GenBank/DDBJ whole genome shotgun (WGS) entry which is preliminary data.</text>
</comment>
<evidence type="ECO:0000256" key="5">
    <source>
        <dbReference type="ARBA" id="ARBA00022801"/>
    </source>
</evidence>
<evidence type="ECO:0000256" key="4">
    <source>
        <dbReference type="ARBA" id="ARBA00022759"/>
    </source>
</evidence>
<evidence type="ECO:0000256" key="6">
    <source>
        <dbReference type="ARBA" id="ARBA00030388"/>
    </source>
</evidence>
<reference evidence="8 9" key="1">
    <citation type="submission" date="2021-06" db="EMBL/GenBank/DDBJ databases">
        <title>Actinomycetes sequencing.</title>
        <authorList>
            <person name="Shan Q."/>
        </authorList>
    </citation>
    <scope>NUCLEOTIDE SEQUENCE [LARGE SCALE GENOMIC DNA]</scope>
    <source>
        <strain evidence="8 9">NEAU-G5</strain>
    </source>
</reference>
<dbReference type="PANTHER" id="PTHR38039:SF1">
    <property type="entry name" value="TOXIN YOEB"/>
    <property type="match status" value="1"/>
</dbReference>
<evidence type="ECO:0000256" key="7">
    <source>
        <dbReference type="ARBA" id="ARBA00050056"/>
    </source>
</evidence>
<dbReference type="Proteomes" id="UP000733379">
    <property type="component" value="Unassembled WGS sequence"/>
</dbReference>
<keyword evidence="9" id="KW-1185">Reference proteome</keyword>
<dbReference type="EMBL" id="JAHKNI010000001">
    <property type="protein sequence ID" value="MBU3060305.1"/>
    <property type="molecule type" value="Genomic_DNA"/>
</dbReference>
<sequence length="89" mass="10666">MGRKLTFTDTGWTDYVHWQREDRQILRKINRLIEDIRRQGNAEGIGKPEPLRQILSGWWSRRIDNEHRIVYRADDDSVTVIACRGHYDD</sequence>
<comment type="similarity">
    <text evidence="1">Belongs to the YoeB family.</text>
</comment>
<keyword evidence="2" id="KW-1277">Toxin-antitoxin system</keyword>
<accession>A0ABS6AQL2</accession>
<protein>
    <recommendedName>
        <fullName evidence="7">Endoribonuclease YoeB</fullName>
    </recommendedName>
    <alternativeName>
        <fullName evidence="6">Putative mRNA interferase YoeB</fullName>
    </alternativeName>
</protein>